<accession>A0A4R3NC63</accession>
<keyword evidence="2" id="KW-0677">Repeat</keyword>
<dbReference type="Proteomes" id="UP000294650">
    <property type="component" value="Unassembled WGS sequence"/>
</dbReference>
<dbReference type="EMBL" id="SMAN01000002">
    <property type="protein sequence ID" value="TCT26331.1"/>
    <property type="molecule type" value="Genomic_DNA"/>
</dbReference>
<name>A0A4R3NC63_9BACI</name>
<evidence type="ECO:0000313" key="6">
    <source>
        <dbReference type="EMBL" id="TCT26331.1"/>
    </source>
</evidence>
<protein>
    <submittedName>
        <fullName evidence="6">Nitrous oxidase accessory protein</fullName>
    </submittedName>
</protein>
<dbReference type="SMART" id="SM00722">
    <property type="entry name" value="CASH"/>
    <property type="match status" value="2"/>
</dbReference>
<evidence type="ECO:0000256" key="4">
    <source>
        <dbReference type="SAM" id="Phobius"/>
    </source>
</evidence>
<keyword evidence="4" id="KW-1133">Transmembrane helix</keyword>
<feature type="domain" description="Carbohydrate-binding/sugar hydrolysis" evidence="5">
    <location>
        <begin position="176"/>
        <end position="316"/>
    </location>
</feature>
<dbReference type="InterPro" id="IPR051550">
    <property type="entry name" value="SCF-Subunits/Alg-Epimerases"/>
</dbReference>
<dbReference type="NCBIfam" id="TIGR03804">
    <property type="entry name" value="para_beta_helix"/>
    <property type="match status" value="1"/>
</dbReference>
<reference evidence="6 7" key="1">
    <citation type="submission" date="2019-03" db="EMBL/GenBank/DDBJ databases">
        <title>Genomic Encyclopedia of Type Strains, Phase IV (KMG-IV): sequencing the most valuable type-strain genomes for metagenomic binning, comparative biology and taxonomic classification.</title>
        <authorList>
            <person name="Goeker M."/>
        </authorList>
    </citation>
    <scope>NUCLEOTIDE SEQUENCE [LARGE SCALE GENOMIC DNA]</scope>
    <source>
        <strain evidence="6 7">DSM 25894</strain>
    </source>
</reference>
<proteinExistence type="predicted"/>
<evidence type="ECO:0000256" key="3">
    <source>
        <dbReference type="ARBA" id="ARBA00022786"/>
    </source>
</evidence>
<organism evidence="6 7">
    <name type="scientific">Melghiribacillus thermohalophilus</name>
    <dbReference type="NCBI Taxonomy" id="1324956"/>
    <lineage>
        <taxon>Bacteria</taxon>
        <taxon>Bacillati</taxon>
        <taxon>Bacillota</taxon>
        <taxon>Bacilli</taxon>
        <taxon>Bacillales</taxon>
        <taxon>Bacillaceae</taxon>
        <taxon>Melghiribacillus</taxon>
    </lineage>
</organism>
<dbReference type="InterPro" id="IPR007742">
    <property type="entry name" value="NosD_dom"/>
</dbReference>
<dbReference type="PANTHER" id="PTHR22990">
    <property type="entry name" value="F-BOX ONLY PROTEIN"/>
    <property type="match status" value="1"/>
</dbReference>
<dbReference type="InterPro" id="IPR006633">
    <property type="entry name" value="Carb-bd_sugar_hydrolysis-dom"/>
</dbReference>
<evidence type="ECO:0000259" key="5">
    <source>
        <dbReference type="SMART" id="SM00722"/>
    </source>
</evidence>
<keyword evidence="7" id="KW-1185">Reference proteome</keyword>
<evidence type="ECO:0000256" key="2">
    <source>
        <dbReference type="ARBA" id="ARBA00022737"/>
    </source>
</evidence>
<comment type="pathway">
    <text evidence="1">Protein modification; protein ubiquitination.</text>
</comment>
<dbReference type="InterPro" id="IPR012334">
    <property type="entry name" value="Pectin_lyas_fold"/>
</dbReference>
<dbReference type="InterPro" id="IPR011050">
    <property type="entry name" value="Pectin_lyase_fold/virulence"/>
</dbReference>
<dbReference type="InterPro" id="IPR022441">
    <property type="entry name" value="Para_beta_helix_rpt-2"/>
</dbReference>
<evidence type="ECO:0000256" key="1">
    <source>
        <dbReference type="ARBA" id="ARBA00004906"/>
    </source>
</evidence>
<feature type="domain" description="Carbohydrate-binding/sugar hydrolysis" evidence="5">
    <location>
        <begin position="9"/>
        <end position="153"/>
    </location>
</feature>
<feature type="transmembrane region" description="Helical" evidence="4">
    <location>
        <begin position="382"/>
        <end position="403"/>
    </location>
</feature>
<keyword evidence="4" id="KW-0472">Membrane</keyword>
<dbReference type="Pfam" id="PF05048">
    <property type="entry name" value="NosD"/>
    <property type="match status" value="1"/>
</dbReference>
<sequence length="409" mass="45902">MLQRMINEASPGDVIKVPAGEYSGPIVVDKPLTVQSNGAATIRGSQLDPVITVLSEQVTLDGLKIIHQSPDKDTRAILVEGNHHNLNNLTIRTDGYGIVLRDAHQSRITENTITGNADRPVSERQNGIDLFGSHDNVIANNDIIYVHDGVYMERSEDNKVTQNHVTNSRYGFHLMFTEGTILSQNQSEQNVTGAMVMGTRETSVRDNQFSEQLNHVYAQGLLLYDVQNAEVHHNVINANLVGMLIQDSKENRIYQNHVAANFIGVQLLNAEHNDIFENNFVANVVSGQAQHSAFNRVQGNYWDSHMGLDLDGDDHSEMAFRADPFFYTIVKDKPAFQIFFQAPGMVFMENLLKSDTNLWMTDTAPLIEPVTESEVENRSSSLLFIGFSVLLLLYSFYFIYFGGIRKYET</sequence>
<dbReference type="InterPro" id="IPR006626">
    <property type="entry name" value="PbH1"/>
</dbReference>
<keyword evidence="4" id="KW-0812">Transmembrane</keyword>
<gene>
    <name evidence="6" type="ORF">EDD68_10232</name>
</gene>
<dbReference type="SUPFAM" id="SSF51126">
    <property type="entry name" value="Pectin lyase-like"/>
    <property type="match status" value="1"/>
</dbReference>
<comment type="caution">
    <text evidence="6">The sequence shown here is derived from an EMBL/GenBank/DDBJ whole genome shotgun (WGS) entry which is preliminary data.</text>
</comment>
<dbReference type="Gene3D" id="2.160.20.10">
    <property type="entry name" value="Single-stranded right-handed beta-helix, Pectin lyase-like"/>
    <property type="match status" value="2"/>
</dbReference>
<dbReference type="SMART" id="SM00710">
    <property type="entry name" value="PbH1"/>
    <property type="match status" value="6"/>
</dbReference>
<dbReference type="AlphaFoldDB" id="A0A4R3NC63"/>
<keyword evidence="3" id="KW-0833">Ubl conjugation pathway</keyword>
<dbReference type="PANTHER" id="PTHR22990:SF15">
    <property type="entry name" value="F-BOX ONLY PROTEIN 10"/>
    <property type="match status" value="1"/>
</dbReference>
<evidence type="ECO:0000313" key="7">
    <source>
        <dbReference type="Proteomes" id="UP000294650"/>
    </source>
</evidence>